<evidence type="ECO:0000256" key="1">
    <source>
        <dbReference type="SAM" id="Phobius"/>
    </source>
</evidence>
<gene>
    <name evidence="2" type="ORF">TTHERM_000058249</name>
</gene>
<accession>W7XAV0</accession>
<sequence>MILIYSINNLDIFKEFNFYAVGSLAYGVLYLVFIFLQIYIIKNELLIQPFKYLTENLNFNYGFSKYFWLVTESKKITYCLSFLLNDHIYLWTQFSVCLLSLFINLIFRPYNHKKLDLFYLLISDILQILIMLILILMNQNSQYSQSLQDLILYQELLINILLLLQIFFAIMHSFIQIEYTYRQYLQFSQRKLKESFIHKQNGTMMIKSCSAEEHKVRQEGISASQIESILNTKTFSISFSRKRSKQTSIY</sequence>
<name>W7XAV0_TETTS</name>
<dbReference type="Proteomes" id="UP000009168">
    <property type="component" value="Unassembled WGS sequence"/>
</dbReference>
<feature type="transmembrane region" description="Helical" evidence="1">
    <location>
        <begin position="16"/>
        <end position="41"/>
    </location>
</feature>
<dbReference type="KEGG" id="tet:TTHERM_000058249"/>
<keyword evidence="1 2" id="KW-0812">Transmembrane</keyword>
<feature type="transmembrane region" description="Helical" evidence="1">
    <location>
        <begin position="88"/>
        <end position="106"/>
    </location>
</feature>
<keyword evidence="1" id="KW-1133">Transmembrane helix</keyword>
<feature type="transmembrane region" description="Helical" evidence="1">
    <location>
        <begin position="156"/>
        <end position="175"/>
    </location>
</feature>
<dbReference type="EMBL" id="GG662853">
    <property type="protein sequence ID" value="EWS76510.1"/>
    <property type="molecule type" value="Genomic_DNA"/>
</dbReference>
<evidence type="ECO:0000313" key="2">
    <source>
        <dbReference type="EMBL" id="EWS76510.1"/>
    </source>
</evidence>
<feature type="transmembrane region" description="Helical" evidence="1">
    <location>
        <begin position="118"/>
        <end position="136"/>
    </location>
</feature>
<proteinExistence type="predicted"/>
<reference evidence="3" key="1">
    <citation type="journal article" date="2006" name="PLoS Biol.">
        <title>Macronuclear genome sequence of the ciliate Tetrahymena thermophila, a model eukaryote.</title>
        <authorList>
            <person name="Eisen J.A."/>
            <person name="Coyne R.S."/>
            <person name="Wu M."/>
            <person name="Wu D."/>
            <person name="Thiagarajan M."/>
            <person name="Wortman J.R."/>
            <person name="Badger J.H."/>
            <person name="Ren Q."/>
            <person name="Amedeo P."/>
            <person name="Jones K.M."/>
            <person name="Tallon L.J."/>
            <person name="Delcher A.L."/>
            <person name="Salzberg S.L."/>
            <person name="Silva J.C."/>
            <person name="Haas B.J."/>
            <person name="Majoros W.H."/>
            <person name="Farzad M."/>
            <person name="Carlton J.M."/>
            <person name="Smith R.K. Jr."/>
            <person name="Garg J."/>
            <person name="Pearlman R.E."/>
            <person name="Karrer K.M."/>
            <person name="Sun L."/>
            <person name="Manning G."/>
            <person name="Elde N.C."/>
            <person name="Turkewitz A.P."/>
            <person name="Asai D.J."/>
            <person name="Wilkes D.E."/>
            <person name="Wang Y."/>
            <person name="Cai H."/>
            <person name="Collins K."/>
            <person name="Stewart B.A."/>
            <person name="Lee S.R."/>
            <person name="Wilamowska K."/>
            <person name="Weinberg Z."/>
            <person name="Ruzzo W.L."/>
            <person name="Wloga D."/>
            <person name="Gaertig J."/>
            <person name="Frankel J."/>
            <person name="Tsao C.-C."/>
            <person name="Gorovsky M.A."/>
            <person name="Keeling P.J."/>
            <person name="Waller R.F."/>
            <person name="Patron N.J."/>
            <person name="Cherry J.M."/>
            <person name="Stover N.A."/>
            <person name="Krieger C.J."/>
            <person name="del Toro C."/>
            <person name="Ryder H.F."/>
            <person name="Williamson S.C."/>
            <person name="Barbeau R.A."/>
            <person name="Hamilton E.P."/>
            <person name="Orias E."/>
        </authorList>
    </citation>
    <scope>NUCLEOTIDE SEQUENCE [LARGE SCALE GENOMIC DNA]</scope>
    <source>
        <strain evidence="3">SB210</strain>
    </source>
</reference>
<keyword evidence="1" id="KW-0472">Membrane</keyword>
<dbReference type="GeneID" id="24437033"/>
<dbReference type="InParanoid" id="W7XAV0"/>
<evidence type="ECO:0000313" key="3">
    <source>
        <dbReference type="Proteomes" id="UP000009168"/>
    </source>
</evidence>
<dbReference type="RefSeq" id="XP_012650955.1">
    <property type="nucleotide sequence ID" value="XM_012795501.1"/>
</dbReference>
<dbReference type="AlphaFoldDB" id="W7XAV0"/>
<keyword evidence="3" id="KW-1185">Reference proteome</keyword>
<protein>
    <submittedName>
        <fullName evidence="2">Transmembrane protein, putative</fullName>
    </submittedName>
</protein>
<organism evidence="2 3">
    <name type="scientific">Tetrahymena thermophila (strain SB210)</name>
    <dbReference type="NCBI Taxonomy" id="312017"/>
    <lineage>
        <taxon>Eukaryota</taxon>
        <taxon>Sar</taxon>
        <taxon>Alveolata</taxon>
        <taxon>Ciliophora</taxon>
        <taxon>Intramacronucleata</taxon>
        <taxon>Oligohymenophorea</taxon>
        <taxon>Hymenostomatida</taxon>
        <taxon>Tetrahymenina</taxon>
        <taxon>Tetrahymenidae</taxon>
        <taxon>Tetrahymena</taxon>
    </lineage>
</organism>